<name>A0A1H7L193_9SPHN</name>
<dbReference type="STRING" id="1855283.SAMN05216382_1126"/>
<protein>
    <recommendedName>
        <fullName evidence="3">Hemerythrin HHE cation binding domain-containing protein</fullName>
    </recommendedName>
</protein>
<evidence type="ECO:0008006" key="3">
    <source>
        <dbReference type="Google" id="ProtNLM"/>
    </source>
</evidence>
<reference evidence="2" key="1">
    <citation type="submission" date="2016-10" db="EMBL/GenBank/DDBJ databases">
        <authorList>
            <person name="Varghese N."/>
            <person name="Submissions S."/>
        </authorList>
    </citation>
    <scope>NUCLEOTIDE SEQUENCE [LARGE SCALE GENOMIC DNA]</scope>
    <source>
        <strain evidence="2">JS21-1</strain>
    </source>
</reference>
<keyword evidence="2" id="KW-1185">Reference proteome</keyword>
<evidence type="ECO:0000313" key="1">
    <source>
        <dbReference type="EMBL" id="SEK92809.1"/>
    </source>
</evidence>
<organism evidence="1 2">
    <name type="scientific">Sphingomonas palmae</name>
    <dbReference type="NCBI Taxonomy" id="1855283"/>
    <lineage>
        <taxon>Bacteria</taxon>
        <taxon>Pseudomonadati</taxon>
        <taxon>Pseudomonadota</taxon>
        <taxon>Alphaproteobacteria</taxon>
        <taxon>Sphingomonadales</taxon>
        <taxon>Sphingomonadaceae</taxon>
        <taxon>Sphingomonas</taxon>
    </lineage>
</organism>
<gene>
    <name evidence="1" type="ORF">SAMN05216382_1126</name>
</gene>
<accession>A0A1H7L193</accession>
<dbReference type="AlphaFoldDB" id="A0A1H7L193"/>
<evidence type="ECO:0000313" key="2">
    <source>
        <dbReference type="Proteomes" id="UP000199214"/>
    </source>
</evidence>
<dbReference type="Proteomes" id="UP000199214">
    <property type="component" value="Unassembled WGS sequence"/>
</dbReference>
<sequence>MHDDHDRVHSLVAALRDQLGSDGPACAVTFARLRWSLTSDLLRHMALERLLLSRLQNTRDLRERCDQDERTFREHVARWPACAMQTRWHEYRSEFTAVLRLIEARLQFEQARRLTAAAPVGEVQRRSA</sequence>
<dbReference type="EMBL" id="FNZZ01000002">
    <property type="protein sequence ID" value="SEK92809.1"/>
    <property type="molecule type" value="Genomic_DNA"/>
</dbReference>
<proteinExistence type="predicted"/>